<reference evidence="3 4" key="1">
    <citation type="journal article" date="2017" name="Int. J. Syst. Evol. Microbiol.">
        <title>Rouxiella badensis sp. nov. and Rouxiella silvae sp. nov. isolated from peat bog soil in Germany and emendation of the genus description.</title>
        <authorList>
            <person name="Le Fleche-Mateos A."/>
            <person name="Kugler J.H."/>
            <person name="Hansen S.H."/>
            <person name="Syldatk C."/>
            <person name="Hausmann R."/>
            <person name="Lomprez F."/>
            <person name="Vandenbogaert M."/>
            <person name="Manuguerra J.C."/>
            <person name="Grimont P.A."/>
        </authorList>
    </citation>
    <scope>NUCLEOTIDE SEQUENCE [LARGE SCALE GENOMIC DNA]</scope>
    <source>
        <strain evidence="3 4">213</strain>
    </source>
</reference>
<keyword evidence="2" id="KW-0472">Membrane</keyword>
<evidence type="ECO:0000256" key="2">
    <source>
        <dbReference type="SAM" id="Phobius"/>
    </source>
</evidence>
<protein>
    <submittedName>
        <fullName evidence="3">Uncharacterized protein</fullName>
    </submittedName>
</protein>
<keyword evidence="2" id="KW-1133">Transmembrane helix</keyword>
<proteinExistence type="predicted"/>
<accession>A0ABX3TTR3</accession>
<feature type="transmembrane region" description="Helical" evidence="2">
    <location>
        <begin position="20"/>
        <end position="39"/>
    </location>
</feature>
<gene>
    <name evidence="3" type="ORF">BS639_24375</name>
</gene>
<dbReference type="Proteomes" id="UP000192722">
    <property type="component" value="Unassembled WGS sequence"/>
</dbReference>
<dbReference type="EMBL" id="MRWD01000108">
    <property type="protein sequence ID" value="ORJ18605.1"/>
    <property type="molecule type" value="Genomic_DNA"/>
</dbReference>
<evidence type="ECO:0000313" key="4">
    <source>
        <dbReference type="Proteomes" id="UP000192722"/>
    </source>
</evidence>
<keyword evidence="4" id="KW-1185">Reference proteome</keyword>
<feature type="region of interest" description="Disordered" evidence="1">
    <location>
        <begin position="50"/>
        <end position="74"/>
    </location>
</feature>
<comment type="caution">
    <text evidence="3">The sequence shown here is derived from an EMBL/GenBank/DDBJ whole genome shotgun (WGS) entry which is preliminary data.</text>
</comment>
<evidence type="ECO:0000313" key="3">
    <source>
        <dbReference type="EMBL" id="ORJ18605.1"/>
    </source>
</evidence>
<organism evidence="3 4">
    <name type="scientific">Rouxiella silvae</name>
    <dbReference type="NCBI Taxonomy" id="1646373"/>
    <lineage>
        <taxon>Bacteria</taxon>
        <taxon>Pseudomonadati</taxon>
        <taxon>Pseudomonadota</taxon>
        <taxon>Gammaproteobacteria</taxon>
        <taxon>Enterobacterales</taxon>
        <taxon>Yersiniaceae</taxon>
        <taxon>Rouxiella</taxon>
    </lineage>
</organism>
<name>A0ABX3TTR3_9GAMM</name>
<keyword evidence="2" id="KW-0812">Transmembrane</keyword>
<evidence type="ECO:0000256" key="1">
    <source>
        <dbReference type="SAM" id="MobiDB-lite"/>
    </source>
</evidence>
<sequence length="74" mass="8681">MQGSYFTWDGKVKNIQFTVFKKQIICLWGAILLLVTLLWDKWITKVFTREPEQSATEPTGKLYDPEPYSVDDDH</sequence>